<protein>
    <submittedName>
        <fullName evidence="1">Uncharacterized protein</fullName>
    </submittedName>
</protein>
<evidence type="ECO:0000313" key="2">
    <source>
        <dbReference type="Proteomes" id="UP001285352"/>
    </source>
</evidence>
<accession>A0ABU4V9L1</accession>
<sequence>MSALSYVARYFVTIHSRRVDVPPLDRERWRAAGVRESEIDRAAGFHERWGGLVLPPSLAYDGGPRWLAADLPVGASGADRFDAGQTRSALPYTFDIGPNGEFGLGCGRFAALHESVEGWIESLALTYYATVEARKITVVDDVDLSGFEPVEEVRGVADNWWRTKTTLISVHGGLATYYDQPEATSARVYEGIPTTGMLSPRATRS</sequence>
<comment type="caution">
    <text evidence="1">The sequence shown here is derived from an EMBL/GenBank/DDBJ whole genome shotgun (WGS) entry which is preliminary data.</text>
</comment>
<proteinExistence type="predicted"/>
<keyword evidence="2" id="KW-1185">Reference proteome</keyword>
<dbReference type="Proteomes" id="UP001285352">
    <property type="component" value="Unassembled WGS sequence"/>
</dbReference>
<gene>
    <name evidence="1" type="ORF">SK854_38400</name>
</gene>
<organism evidence="1 2">
    <name type="scientific">Lentzea sokolovensis</name>
    <dbReference type="NCBI Taxonomy" id="3095429"/>
    <lineage>
        <taxon>Bacteria</taxon>
        <taxon>Bacillati</taxon>
        <taxon>Actinomycetota</taxon>
        <taxon>Actinomycetes</taxon>
        <taxon>Pseudonocardiales</taxon>
        <taxon>Pseudonocardiaceae</taxon>
        <taxon>Lentzea</taxon>
    </lineage>
</organism>
<name>A0ABU4V9L1_9PSEU</name>
<dbReference type="RefSeq" id="WP_319980066.1">
    <property type="nucleotide sequence ID" value="NZ_JAXAVU010000015.1"/>
</dbReference>
<reference evidence="1 2" key="2">
    <citation type="submission" date="2023-11" db="EMBL/GenBank/DDBJ databases">
        <authorList>
            <person name="Lara A.C."/>
            <person name="Chronakova A."/>
        </authorList>
    </citation>
    <scope>NUCLEOTIDE SEQUENCE [LARGE SCALE GENOMIC DNA]</scope>
    <source>
        <strain evidence="1 2">BCCO 10_0061</strain>
    </source>
</reference>
<reference evidence="1 2" key="1">
    <citation type="submission" date="2023-11" db="EMBL/GenBank/DDBJ databases">
        <title>Lentzea sokolovensis, sp. nov., Lentzea kristufkii, sp. nov., and Lentzea miocenensis, sp. nov., rare actinobacteria from Sokolov Coal Basin, Miocene lacustrine sediment, Czech Republic.</title>
        <authorList>
            <person name="Lara A."/>
            <person name="Kotroba L."/>
            <person name="Nouioui I."/>
            <person name="Neumann-Schaal M."/>
            <person name="Mast Y."/>
            <person name="Chronakova A."/>
        </authorList>
    </citation>
    <scope>NUCLEOTIDE SEQUENCE [LARGE SCALE GENOMIC DNA]</scope>
    <source>
        <strain evidence="1 2">BCCO 10_0061</strain>
    </source>
</reference>
<evidence type="ECO:0000313" key="1">
    <source>
        <dbReference type="EMBL" id="MDX8148037.1"/>
    </source>
</evidence>
<dbReference type="EMBL" id="JAXAVU010000015">
    <property type="protein sequence ID" value="MDX8148037.1"/>
    <property type="molecule type" value="Genomic_DNA"/>
</dbReference>